<dbReference type="Gene3D" id="3.20.20.80">
    <property type="entry name" value="Glycosidases"/>
    <property type="match status" value="1"/>
</dbReference>
<keyword evidence="2" id="KW-1185">Reference proteome</keyword>
<dbReference type="OrthoDB" id="1795295at2"/>
<comment type="caution">
    <text evidence="1">The sequence shown here is derived from an EMBL/GenBank/DDBJ whole genome shotgun (WGS) entry which is preliminary data.</text>
</comment>
<gene>
    <name evidence="1" type="ORF">U473_04320</name>
</gene>
<name>A0A135L2W2_9BACI</name>
<accession>A0A135L2W2</accession>
<dbReference type="AlphaFoldDB" id="A0A135L2W2"/>
<sequence>MNNYLTNVDNYFHGISDAMNEFYNMNGYKWSTGIYGSKSVVEYMHNRWGVTKEWQTIAWSSGNYYTGSEIYQYETDIPNYLGVFSSPVDKNGSNTTSRGRFTSLS</sequence>
<organism evidence="1 2">
    <name type="scientific">Tepidibacillus decaturensis</name>
    <dbReference type="NCBI Taxonomy" id="1413211"/>
    <lineage>
        <taxon>Bacteria</taxon>
        <taxon>Bacillati</taxon>
        <taxon>Bacillota</taxon>
        <taxon>Bacilli</taxon>
        <taxon>Bacillales</taxon>
        <taxon>Bacillaceae</taxon>
        <taxon>Tepidibacillus</taxon>
    </lineage>
</organism>
<protein>
    <submittedName>
        <fullName evidence="1">Uncharacterized protein</fullName>
    </submittedName>
</protein>
<dbReference type="EMBL" id="LSKU01000001">
    <property type="protein sequence ID" value="KXG43325.1"/>
    <property type="molecule type" value="Genomic_DNA"/>
</dbReference>
<reference evidence="1 2" key="1">
    <citation type="submission" date="2016-02" db="EMBL/GenBank/DDBJ databases">
        <title>Draft Genome for Tepidibacillus decaturensis nov. sp. Strain Z9, an Anaerobic, Moderately Thermophilic and Heterotrophic Bacterium from Deep Subsurface of the Illinois Basin, USA.</title>
        <authorList>
            <person name="Dong Y."/>
            <person name="Chang J.Y."/>
            <person name="Sanford R."/>
            <person name="Fouke B.W."/>
        </authorList>
    </citation>
    <scope>NUCLEOTIDE SEQUENCE [LARGE SCALE GENOMIC DNA]</scope>
    <source>
        <strain evidence="1 2">Z9</strain>
    </source>
</reference>
<evidence type="ECO:0000313" key="2">
    <source>
        <dbReference type="Proteomes" id="UP000070352"/>
    </source>
</evidence>
<dbReference type="Proteomes" id="UP000070352">
    <property type="component" value="Unassembled WGS sequence"/>
</dbReference>
<proteinExistence type="predicted"/>
<evidence type="ECO:0000313" key="1">
    <source>
        <dbReference type="EMBL" id="KXG43325.1"/>
    </source>
</evidence>